<reference evidence="3" key="1">
    <citation type="submission" date="2017-01" db="EMBL/GenBank/DDBJ databases">
        <title>Comparative genomics of anhydrobiosis in the tardigrade Hypsibius dujardini.</title>
        <authorList>
            <person name="Yoshida Y."/>
            <person name="Koutsovoulos G."/>
            <person name="Laetsch D."/>
            <person name="Stevens L."/>
            <person name="Kumar S."/>
            <person name="Horikawa D."/>
            <person name="Ishino K."/>
            <person name="Komine S."/>
            <person name="Tomita M."/>
            <person name="Blaxter M."/>
            <person name="Arakawa K."/>
        </authorList>
    </citation>
    <scope>NUCLEOTIDE SEQUENCE [LARGE SCALE GENOMIC DNA]</scope>
    <source>
        <strain evidence="3">Z151</strain>
    </source>
</reference>
<protein>
    <submittedName>
        <fullName evidence="2">Uncharacterized protein</fullName>
    </submittedName>
</protein>
<dbReference type="Proteomes" id="UP000192578">
    <property type="component" value="Unassembled WGS sequence"/>
</dbReference>
<organism evidence="2 3">
    <name type="scientific">Hypsibius exemplaris</name>
    <name type="common">Freshwater tardigrade</name>
    <dbReference type="NCBI Taxonomy" id="2072580"/>
    <lineage>
        <taxon>Eukaryota</taxon>
        <taxon>Metazoa</taxon>
        <taxon>Ecdysozoa</taxon>
        <taxon>Tardigrada</taxon>
        <taxon>Eutardigrada</taxon>
        <taxon>Parachela</taxon>
        <taxon>Hypsibioidea</taxon>
        <taxon>Hypsibiidae</taxon>
        <taxon>Hypsibius</taxon>
    </lineage>
</organism>
<evidence type="ECO:0000313" key="3">
    <source>
        <dbReference type="Proteomes" id="UP000192578"/>
    </source>
</evidence>
<sequence length="84" mass="9187">MSSSSGPITSQPTSTAETSTEVRERLDQLEKQLARERQKRRDNDCLLCCFFGSDVATTDDDCCCCCCCFSDVDGDGCCDGCDFT</sequence>
<dbReference type="EMBL" id="MTYJ01000036">
    <property type="protein sequence ID" value="OQV19737.1"/>
    <property type="molecule type" value="Genomic_DNA"/>
</dbReference>
<accession>A0A1W0WX08</accession>
<gene>
    <name evidence="2" type="ORF">BV898_06276</name>
</gene>
<evidence type="ECO:0000256" key="1">
    <source>
        <dbReference type="SAM" id="MobiDB-lite"/>
    </source>
</evidence>
<name>A0A1W0WX08_HYPEX</name>
<evidence type="ECO:0000313" key="2">
    <source>
        <dbReference type="EMBL" id="OQV19737.1"/>
    </source>
</evidence>
<feature type="compositionally biased region" description="Polar residues" evidence="1">
    <location>
        <begin position="1"/>
        <end position="19"/>
    </location>
</feature>
<dbReference type="AlphaFoldDB" id="A0A1W0WX08"/>
<keyword evidence="3" id="KW-1185">Reference proteome</keyword>
<comment type="caution">
    <text evidence="2">The sequence shown here is derived from an EMBL/GenBank/DDBJ whole genome shotgun (WGS) entry which is preliminary data.</text>
</comment>
<proteinExistence type="predicted"/>
<feature type="region of interest" description="Disordered" evidence="1">
    <location>
        <begin position="1"/>
        <end position="24"/>
    </location>
</feature>